<evidence type="ECO:0000256" key="11">
    <source>
        <dbReference type="ARBA" id="ARBA00047475"/>
    </source>
</evidence>
<keyword evidence="4" id="KW-0328">Glycosyltransferase</keyword>
<keyword evidence="10" id="KW-0325">Glycoprotein</keyword>
<evidence type="ECO:0000256" key="7">
    <source>
        <dbReference type="ARBA" id="ARBA00022729"/>
    </source>
</evidence>
<dbReference type="GO" id="GO:0016020">
    <property type="term" value="C:membrane"/>
    <property type="evidence" value="ECO:0007669"/>
    <property type="project" value="UniProtKB-SubCell"/>
</dbReference>
<dbReference type="Proteomes" id="UP000035680">
    <property type="component" value="Unassembled WGS sequence"/>
</dbReference>
<dbReference type="PANTHER" id="PTHR48043:SF18">
    <property type="entry name" value="GLUCURONOSYLTRANSFERASE"/>
    <property type="match status" value="1"/>
</dbReference>
<evidence type="ECO:0000256" key="8">
    <source>
        <dbReference type="ARBA" id="ARBA00022989"/>
    </source>
</evidence>
<dbReference type="Pfam" id="PF00201">
    <property type="entry name" value="UDPGT"/>
    <property type="match status" value="1"/>
</dbReference>
<keyword evidence="6 12" id="KW-0812">Transmembrane</keyword>
<evidence type="ECO:0000256" key="4">
    <source>
        <dbReference type="ARBA" id="ARBA00022676"/>
    </source>
</evidence>
<evidence type="ECO:0000256" key="3">
    <source>
        <dbReference type="ARBA" id="ARBA00012544"/>
    </source>
</evidence>
<keyword evidence="5" id="KW-0808">Transferase</keyword>
<dbReference type="CDD" id="cd03784">
    <property type="entry name" value="GT1_Gtf-like"/>
    <property type="match status" value="1"/>
</dbReference>
<dbReference type="SUPFAM" id="SSF53756">
    <property type="entry name" value="UDP-Glycosyltransferase/glycogen phosphorylase"/>
    <property type="match status" value="1"/>
</dbReference>
<evidence type="ECO:0000256" key="9">
    <source>
        <dbReference type="ARBA" id="ARBA00023136"/>
    </source>
</evidence>
<keyword evidence="7" id="KW-0732">Signal</keyword>
<dbReference type="GO" id="GO:0015020">
    <property type="term" value="F:glucuronosyltransferase activity"/>
    <property type="evidence" value="ECO:0007669"/>
    <property type="project" value="UniProtKB-EC"/>
</dbReference>
<organism evidence="13 14">
    <name type="scientific">Strongyloides venezuelensis</name>
    <name type="common">Threadworm</name>
    <dbReference type="NCBI Taxonomy" id="75913"/>
    <lineage>
        <taxon>Eukaryota</taxon>
        <taxon>Metazoa</taxon>
        <taxon>Ecdysozoa</taxon>
        <taxon>Nematoda</taxon>
        <taxon>Chromadorea</taxon>
        <taxon>Rhabditida</taxon>
        <taxon>Tylenchina</taxon>
        <taxon>Panagrolaimomorpha</taxon>
        <taxon>Strongyloidoidea</taxon>
        <taxon>Strongyloididae</taxon>
        <taxon>Strongyloides</taxon>
    </lineage>
</organism>
<keyword evidence="13" id="KW-1185">Reference proteome</keyword>
<dbReference type="STRING" id="75913.A0A0K0FCT1"/>
<sequence>MKTKLLLLLITLCINQISTINVLLFLIGTNQFERHIFEYLAQQLALRHHSVVTIKPILIPEEPRLVKPKLHMVKEKILKNMVSKERYEALIKIGSDVPWRMEYEYETMDEPYWNAHNASCDKMLNSNLMDVIKKEEIDVAIIYSKNPCQLGLLHVLGIPFIYFDLDGLTDETLIASSIPWNLNVELSHCPISHSIKNQLLRKFANGFCLTRQLLIQSGIQRLSRFLSKQYDKLDGEVGNLFGSDYEIKKRFTTFPDVNTLKRDAELYFINTDILLESNLALPLNVIPVGGLHIDHVKPLFYPWNTTIASAKSGVIVVSFGTQATISGIKPQLFKPLYNVLSKLTTYRIYWRLGPEYEELGIEMDKVPSHINITTFVPQNDLLAQKKTKLFITNGGMSSIIESIFHGVPMVGIPLYGVNRQNLYKMRNKGLGLVVEKEDINEGKLMKSIKSVLENNKYSIMVKDMSKAMKSRSENAFDRALYYIEHVGRHRGAKFLKQKSTFEKYISQIHVYVVIYVIIAIITITKFMITFMWYIMSKFKRQQTGMITKMSGKRKKD</sequence>
<dbReference type="FunFam" id="3.40.50.2000:FF:000118">
    <property type="entry name" value="UDP-glucuronosyltransferase"/>
    <property type="match status" value="1"/>
</dbReference>
<dbReference type="InterPro" id="IPR050271">
    <property type="entry name" value="UDP-glycosyltransferase"/>
</dbReference>
<evidence type="ECO:0000256" key="2">
    <source>
        <dbReference type="ARBA" id="ARBA00009995"/>
    </source>
</evidence>
<proteinExistence type="inferred from homology"/>
<keyword evidence="9 12" id="KW-0472">Membrane</keyword>
<reference evidence="13" key="1">
    <citation type="submission" date="2014-07" db="EMBL/GenBank/DDBJ databases">
        <authorList>
            <person name="Martin A.A"/>
            <person name="De Silva N."/>
        </authorList>
    </citation>
    <scope>NUCLEOTIDE SEQUENCE</scope>
</reference>
<name>A0A0K0FCT1_STRVS</name>
<comment type="subcellular location">
    <subcellularLocation>
        <location evidence="1">Membrane</location>
        <topology evidence="1">Single-pass membrane protein</topology>
    </subcellularLocation>
</comment>
<feature type="transmembrane region" description="Helical" evidence="12">
    <location>
        <begin position="508"/>
        <end position="535"/>
    </location>
</feature>
<dbReference type="WBParaSite" id="SVE_0664600.1">
    <property type="protein sequence ID" value="SVE_0664600.1"/>
    <property type="gene ID" value="SVE_0664600"/>
</dbReference>
<comment type="similarity">
    <text evidence="2">Belongs to the UDP-glycosyltransferase family.</text>
</comment>
<reference evidence="14" key="2">
    <citation type="submission" date="2015-08" db="UniProtKB">
        <authorList>
            <consortium name="WormBaseParasite"/>
        </authorList>
    </citation>
    <scope>IDENTIFICATION</scope>
</reference>
<accession>A0A0K0FCT1</accession>
<dbReference type="Gene3D" id="3.40.50.2000">
    <property type="entry name" value="Glycogen Phosphorylase B"/>
    <property type="match status" value="1"/>
</dbReference>
<dbReference type="AlphaFoldDB" id="A0A0K0FCT1"/>
<dbReference type="EC" id="2.4.1.17" evidence="3"/>
<evidence type="ECO:0000256" key="12">
    <source>
        <dbReference type="SAM" id="Phobius"/>
    </source>
</evidence>
<comment type="catalytic activity">
    <reaction evidence="11">
        <text>glucuronate acceptor + UDP-alpha-D-glucuronate = acceptor beta-D-glucuronoside + UDP + H(+)</text>
        <dbReference type="Rhea" id="RHEA:21032"/>
        <dbReference type="ChEBI" id="CHEBI:15378"/>
        <dbReference type="ChEBI" id="CHEBI:58052"/>
        <dbReference type="ChEBI" id="CHEBI:58223"/>
        <dbReference type="ChEBI" id="CHEBI:132367"/>
        <dbReference type="ChEBI" id="CHEBI:132368"/>
        <dbReference type="EC" id="2.4.1.17"/>
    </reaction>
</comment>
<evidence type="ECO:0000313" key="14">
    <source>
        <dbReference type="WBParaSite" id="SVE_0664600.1"/>
    </source>
</evidence>
<evidence type="ECO:0000313" key="13">
    <source>
        <dbReference type="Proteomes" id="UP000035680"/>
    </source>
</evidence>
<evidence type="ECO:0000256" key="10">
    <source>
        <dbReference type="ARBA" id="ARBA00023180"/>
    </source>
</evidence>
<keyword evidence="8 12" id="KW-1133">Transmembrane helix</keyword>
<dbReference type="PANTHER" id="PTHR48043">
    <property type="entry name" value="EG:EG0003.4 PROTEIN-RELATED"/>
    <property type="match status" value="1"/>
</dbReference>
<evidence type="ECO:0000256" key="5">
    <source>
        <dbReference type="ARBA" id="ARBA00022679"/>
    </source>
</evidence>
<dbReference type="InterPro" id="IPR002213">
    <property type="entry name" value="UDP_glucos_trans"/>
</dbReference>
<evidence type="ECO:0000256" key="6">
    <source>
        <dbReference type="ARBA" id="ARBA00022692"/>
    </source>
</evidence>
<protein>
    <recommendedName>
        <fullName evidence="3">glucuronosyltransferase</fullName>
        <ecNumber evidence="3">2.4.1.17</ecNumber>
    </recommendedName>
</protein>
<evidence type="ECO:0000256" key="1">
    <source>
        <dbReference type="ARBA" id="ARBA00004167"/>
    </source>
</evidence>